<evidence type="ECO:0000313" key="4">
    <source>
        <dbReference type="EMBL" id="CAE0408965.1"/>
    </source>
</evidence>
<dbReference type="PANTHER" id="PTHR10857">
    <property type="entry name" value="COPINE"/>
    <property type="match status" value="1"/>
</dbReference>
<dbReference type="InterPro" id="IPR045052">
    <property type="entry name" value="Copine"/>
</dbReference>
<dbReference type="SUPFAM" id="SSF53300">
    <property type="entry name" value="vWA-like"/>
    <property type="match status" value="1"/>
</dbReference>
<comment type="similarity">
    <text evidence="1">Belongs to the copine family.</text>
</comment>
<dbReference type="PROSITE" id="PS50004">
    <property type="entry name" value="C2"/>
    <property type="match status" value="1"/>
</dbReference>
<feature type="domain" description="VWFA" evidence="3">
    <location>
        <begin position="398"/>
        <end position="606"/>
    </location>
</feature>
<dbReference type="InterPro" id="IPR000008">
    <property type="entry name" value="C2_dom"/>
</dbReference>
<protein>
    <recommendedName>
        <fullName evidence="6">C2 domain-containing protein</fullName>
    </recommendedName>
</protein>
<organism evidence="4">
    <name type="scientific">Amphora coffeiformis</name>
    <dbReference type="NCBI Taxonomy" id="265554"/>
    <lineage>
        <taxon>Eukaryota</taxon>
        <taxon>Sar</taxon>
        <taxon>Stramenopiles</taxon>
        <taxon>Ochrophyta</taxon>
        <taxon>Bacillariophyta</taxon>
        <taxon>Bacillariophyceae</taxon>
        <taxon>Bacillariophycidae</taxon>
        <taxon>Thalassiophysales</taxon>
        <taxon>Catenulaceae</taxon>
        <taxon>Amphora</taxon>
    </lineage>
</organism>
<dbReference type="Pfam" id="PF00168">
    <property type="entry name" value="C2"/>
    <property type="match status" value="1"/>
</dbReference>
<dbReference type="EMBL" id="HBIM01007841">
    <property type="protein sequence ID" value="CAE0408965.1"/>
    <property type="molecule type" value="Transcribed_RNA"/>
</dbReference>
<evidence type="ECO:0000256" key="1">
    <source>
        <dbReference type="ARBA" id="ARBA00009048"/>
    </source>
</evidence>
<dbReference type="InterPro" id="IPR010734">
    <property type="entry name" value="Copine_C"/>
</dbReference>
<dbReference type="GO" id="GO:0005886">
    <property type="term" value="C:plasma membrane"/>
    <property type="evidence" value="ECO:0007669"/>
    <property type="project" value="TreeGrafter"/>
</dbReference>
<name>A0A6S8KBK2_9STRA</name>
<accession>A0A6S8KBK2</accession>
<evidence type="ECO:0000259" key="2">
    <source>
        <dbReference type="PROSITE" id="PS50004"/>
    </source>
</evidence>
<dbReference type="Pfam" id="PF07002">
    <property type="entry name" value="Copine"/>
    <property type="match status" value="1"/>
</dbReference>
<evidence type="ECO:0000313" key="5">
    <source>
        <dbReference type="EMBL" id="CAE0408966.1"/>
    </source>
</evidence>
<gene>
    <name evidence="4" type="ORF">ACOF00016_LOCUS6667</name>
    <name evidence="5" type="ORF">ACOF00016_LOCUS6668</name>
</gene>
<dbReference type="AlphaFoldDB" id="A0A6S8KBK2"/>
<dbReference type="GO" id="GO:0005544">
    <property type="term" value="F:calcium-dependent phospholipid binding"/>
    <property type="evidence" value="ECO:0007669"/>
    <property type="project" value="InterPro"/>
</dbReference>
<feature type="domain" description="C2" evidence="2">
    <location>
        <begin position="171"/>
        <end position="301"/>
    </location>
</feature>
<dbReference type="InterPro" id="IPR036465">
    <property type="entry name" value="vWFA_dom_sf"/>
</dbReference>
<dbReference type="Gene3D" id="2.60.40.150">
    <property type="entry name" value="C2 domain"/>
    <property type="match status" value="1"/>
</dbReference>
<dbReference type="EMBL" id="HBIM01007842">
    <property type="protein sequence ID" value="CAE0408966.1"/>
    <property type="molecule type" value="Transcribed_RNA"/>
</dbReference>
<dbReference type="SUPFAM" id="SSF49562">
    <property type="entry name" value="C2 domain (Calcium/lipid-binding domain, CaLB)"/>
    <property type="match status" value="1"/>
</dbReference>
<sequence length="706" mass="79038">MVADIYRKHTFPGQWDGRRKKVTHPEFALDRQRVDKRKKLRYTNTRSLLLKQQTQLLESPTVDSSFYTGNESMRLQLSLAAQDLPTPQRQGVFAVVVDTVGDQLIGQTEVLVTTEQAVDWTKLFYIEDWELGQPHELVVTIYSGKESLGSVLLEVGAVLGAPGSRLAQKMKNGSVVVAHVEEATAAGTLRFQLRGWNLVNMDRGLGILNKSDPFFELQRWRARARVWDTVFRSAVINNDLYPLWNESFVEIHALCGGRQTKQKFRLCLHDDDANGKRQDMGHVLLTIDDMLASVNPTASSSDRNNVQENPGFTIRKGNKEMGKILIAAAEVIGALPIEDDTEVNPPIEPLEDAEGSVVAVSGSSTTSRAISIEEEEEEEIVLTKPTFVAYISGGCELRVTVAIDATSSNGDPRQESSLHHFTEDGHRNAYEEALFSLCSILSKYDSDQKYPVYAFGAKEQGRDVSHCFPVGSEAEMDGVAGILNAYRTTFRSGIVMSSPRNFSQVIQKATQDANEQLKKGQYYSILLIFTNGDPADTEKTLSQLQESSDAPLSIVVVGVGEGSFAGMQQLEREHAQSEKRDNLRFVQYEALKADEDTLSKAALDRIPGQLETFFTSKYMFPQPPKEPDEIVVEPYKEEEDIQAPVVINDAGQATVNGPVKKPNRKKQFFDLMALGMLNLRKGRQYMRRNRRMIGRIKRLARKYLNF</sequence>
<evidence type="ECO:0008006" key="6">
    <source>
        <dbReference type="Google" id="ProtNLM"/>
    </source>
</evidence>
<dbReference type="GO" id="GO:0071277">
    <property type="term" value="P:cellular response to calcium ion"/>
    <property type="evidence" value="ECO:0007669"/>
    <property type="project" value="TreeGrafter"/>
</dbReference>
<reference evidence="4" key="1">
    <citation type="submission" date="2021-01" db="EMBL/GenBank/DDBJ databases">
        <authorList>
            <person name="Corre E."/>
            <person name="Pelletier E."/>
            <person name="Niang G."/>
            <person name="Scheremetjew M."/>
            <person name="Finn R."/>
            <person name="Kale V."/>
            <person name="Holt S."/>
            <person name="Cochrane G."/>
            <person name="Meng A."/>
            <person name="Brown T."/>
            <person name="Cohen L."/>
        </authorList>
    </citation>
    <scope>NUCLEOTIDE SEQUENCE</scope>
    <source>
        <strain evidence="4">CCMP127</strain>
    </source>
</reference>
<dbReference type="PROSITE" id="PS50234">
    <property type="entry name" value="VWFA"/>
    <property type="match status" value="1"/>
</dbReference>
<dbReference type="PANTHER" id="PTHR10857:SF106">
    <property type="entry name" value="C2 DOMAIN-CONTAINING PROTEIN"/>
    <property type="match status" value="1"/>
</dbReference>
<proteinExistence type="inferred from homology"/>
<dbReference type="InterPro" id="IPR035892">
    <property type="entry name" value="C2_domain_sf"/>
</dbReference>
<evidence type="ECO:0000259" key="3">
    <source>
        <dbReference type="PROSITE" id="PS50234"/>
    </source>
</evidence>
<dbReference type="InterPro" id="IPR002035">
    <property type="entry name" value="VWF_A"/>
</dbReference>